<evidence type="ECO:0000259" key="1">
    <source>
        <dbReference type="Pfam" id="PF13392"/>
    </source>
</evidence>
<dbReference type="Pfam" id="PF13384">
    <property type="entry name" value="HTH_23"/>
    <property type="match status" value="1"/>
</dbReference>
<dbReference type="Gene3D" id="1.10.10.60">
    <property type="entry name" value="Homeodomain-like"/>
    <property type="match status" value="1"/>
</dbReference>
<name>A0A239JVK1_9RHOB</name>
<dbReference type="Gene3D" id="3.90.75.20">
    <property type="match status" value="1"/>
</dbReference>
<dbReference type="InterPro" id="IPR044925">
    <property type="entry name" value="His-Me_finger_sf"/>
</dbReference>
<dbReference type="SUPFAM" id="SSF54060">
    <property type="entry name" value="His-Me finger endonucleases"/>
    <property type="match status" value="1"/>
</dbReference>
<dbReference type="InterPro" id="IPR011991">
    <property type="entry name" value="ArsR-like_HTH"/>
</dbReference>
<feature type="domain" description="HNH nuclease" evidence="1">
    <location>
        <begin position="58"/>
        <end position="101"/>
    </location>
</feature>
<reference evidence="2 3" key="1">
    <citation type="submission" date="2017-06" db="EMBL/GenBank/DDBJ databases">
        <authorList>
            <person name="Kim H.J."/>
            <person name="Triplett B.A."/>
        </authorList>
    </citation>
    <scope>NUCLEOTIDE SEQUENCE [LARGE SCALE GENOMIC DNA]</scope>
    <source>
        <strain evidence="2 3">DSM 11445</strain>
    </source>
</reference>
<evidence type="ECO:0000313" key="3">
    <source>
        <dbReference type="Proteomes" id="UP000198440"/>
    </source>
</evidence>
<dbReference type="Pfam" id="PF13392">
    <property type="entry name" value="HNH_3"/>
    <property type="match status" value="1"/>
</dbReference>
<dbReference type="Proteomes" id="UP000198440">
    <property type="component" value="Unassembled WGS sequence"/>
</dbReference>
<sequence length="224" mass="25000">MPICGFPGYHVTPAGQVWSTRGKDGSVGKRPARVLKGSLSDGYPRVTLCIAGKRKRLFVHRLVAETFLGPCPDGLEVAHLNGDRRDSRLTNLRYVTRSENHLHKIGHGTMPMGNSHPNRSITEKTARQIGERLRDVTSYNRVAEEFGTTPGVVSQIATGRNWRHVFPKDWKPPARRRLSRQQRAEILNLAADGERQVEIAERFGVTQSAISHLLKQTARSSTHG</sequence>
<dbReference type="InterPro" id="IPR003615">
    <property type="entry name" value="HNH_nuc"/>
</dbReference>
<keyword evidence="2" id="KW-0238">DNA-binding</keyword>
<dbReference type="AlphaFoldDB" id="A0A239JVK1"/>
<evidence type="ECO:0000313" key="2">
    <source>
        <dbReference type="EMBL" id="SNT09815.1"/>
    </source>
</evidence>
<dbReference type="GO" id="GO:0003677">
    <property type="term" value="F:DNA binding"/>
    <property type="evidence" value="ECO:0007669"/>
    <property type="project" value="UniProtKB-KW"/>
</dbReference>
<gene>
    <name evidence="2" type="ORF">SAMN04488078_105721</name>
</gene>
<dbReference type="GO" id="GO:0006355">
    <property type="term" value="P:regulation of DNA-templated transcription"/>
    <property type="evidence" value="ECO:0007669"/>
    <property type="project" value="UniProtKB-ARBA"/>
</dbReference>
<organism evidence="2 3">
    <name type="scientific">Antarctobacter heliothermus</name>
    <dbReference type="NCBI Taxonomy" id="74033"/>
    <lineage>
        <taxon>Bacteria</taxon>
        <taxon>Pseudomonadati</taxon>
        <taxon>Pseudomonadota</taxon>
        <taxon>Alphaproteobacteria</taxon>
        <taxon>Rhodobacterales</taxon>
        <taxon>Roseobacteraceae</taxon>
        <taxon>Antarctobacter</taxon>
    </lineage>
</organism>
<dbReference type="SUPFAM" id="SSF46689">
    <property type="entry name" value="Homeodomain-like"/>
    <property type="match status" value="1"/>
</dbReference>
<proteinExistence type="predicted"/>
<dbReference type="CDD" id="cd00090">
    <property type="entry name" value="HTH_ARSR"/>
    <property type="match status" value="1"/>
</dbReference>
<dbReference type="EMBL" id="FZON01000057">
    <property type="protein sequence ID" value="SNT09815.1"/>
    <property type="molecule type" value="Genomic_DNA"/>
</dbReference>
<accession>A0A239JVK1</accession>
<keyword evidence="2" id="KW-0371">Homeobox</keyword>
<dbReference type="InterPro" id="IPR009057">
    <property type="entry name" value="Homeodomain-like_sf"/>
</dbReference>
<protein>
    <submittedName>
        <fullName evidence="2">Homeodomain-like domain-containing protein</fullName>
    </submittedName>
</protein>